<accession>A0A1H4RZS9</accession>
<dbReference type="OrthoDB" id="8603558at2"/>
<protein>
    <submittedName>
        <fullName evidence="4">Uncharacterized conserved protein, DUF305 family</fullName>
    </submittedName>
</protein>
<dbReference type="InterPro" id="IPR005183">
    <property type="entry name" value="DUF305_CopM-like"/>
</dbReference>
<dbReference type="PROSITE" id="PS51257">
    <property type="entry name" value="PROKAR_LIPOPROTEIN"/>
    <property type="match status" value="1"/>
</dbReference>
<feature type="region of interest" description="Disordered" evidence="1">
    <location>
        <begin position="141"/>
        <end position="168"/>
    </location>
</feature>
<evidence type="ECO:0000313" key="4">
    <source>
        <dbReference type="EMBL" id="SEC37101.1"/>
    </source>
</evidence>
<dbReference type="Gene3D" id="1.20.1260.10">
    <property type="match status" value="1"/>
</dbReference>
<dbReference type="Proteomes" id="UP000182409">
    <property type="component" value="Unassembled WGS sequence"/>
</dbReference>
<feature type="domain" description="DUF305" evidence="3">
    <location>
        <begin position="57"/>
        <end position="252"/>
    </location>
</feature>
<feature type="signal peptide" evidence="2">
    <location>
        <begin position="1"/>
        <end position="22"/>
    </location>
</feature>
<evidence type="ECO:0000256" key="1">
    <source>
        <dbReference type="SAM" id="MobiDB-lite"/>
    </source>
</evidence>
<dbReference type="Pfam" id="PF03713">
    <property type="entry name" value="DUF305"/>
    <property type="match status" value="1"/>
</dbReference>
<organism evidence="4 5">
    <name type="scientific">Terriglobus roseus</name>
    <dbReference type="NCBI Taxonomy" id="392734"/>
    <lineage>
        <taxon>Bacteria</taxon>
        <taxon>Pseudomonadati</taxon>
        <taxon>Acidobacteriota</taxon>
        <taxon>Terriglobia</taxon>
        <taxon>Terriglobales</taxon>
        <taxon>Acidobacteriaceae</taxon>
        <taxon>Terriglobus</taxon>
    </lineage>
</organism>
<evidence type="ECO:0000256" key="2">
    <source>
        <dbReference type="SAM" id="SignalP"/>
    </source>
</evidence>
<evidence type="ECO:0000313" key="5">
    <source>
        <dbReference type="Proteomes" id="UP000182409"/>
    </source>
</evidence>
<dbReference type="AlphaFoldDB" id="A0A1H4RZS9"/>
<dbReference type="PANTHER" id="PTHR36933:SF1">
    <property type="entry name" value="SLL0788 PROTEIN"/>
    <property type="match status" value="1"/>
</dbReference>
<keyword evidence="2" id="KW-0732">Signal</keyword>
<dbReference type="InterPro" id="IPR012347">
    <property type="entry name" value="Ferritin-like"/>
</dbReference>
<dbReference type="RefSeq" id="WP_074655087.1">
    <property type="nucleotide sequence ID" value="NZ_FNSD01000001.1"/>
</dbReference>
<dbReference type="EMBL" id="FNSD01000001">
    <property type="protein sequence ID" value="SEC37101.1"/>
    <property type="molecule type" value="Genomic_DNA"/>
</dbReference>
<reference evidence="4 5" key="1">
    <citation type="submission" date="2016-10" db="EMBL/GenBank/DDBJ databases">
        <authorList>
            <person name="de Groot N.N."/>
        </authorList>
    </citation>
    <scope>NUCLEOTIDE SEQUENCE [LARGE SCALE GENOMIC DNA]</scope>
    <source>
        <strain evidence="4 5">AB35.6</strain>
    </source>
</reference>
<proteinExistence type="predicted"/>
<evidence type="ECO:0000259" key="3">
    <source>
        <dbReference type="Pfam" id="PF03713"/>
    </source>
</evidence>
<feature type="chain" id="PRO_5010201803" evidence="2">
    <location>
        <begin position="23"/>
        <end position="257"/>
    </location>
</feature>
<gene>
    <name evidence="4" type="ORF">SAMN05443244_3294</name>
</gene>
<sequence length="257" mass="27988">MTSRLFCRHIAALCFAASFACAQQAPVIVQPGAPGQPSKTLTEMTAVSVARPPSEADVRFMQDMIMHHGQAVEMTELLKTRTSNPEVKELGRKIDVSQSDEIRWMKQWLSERGIAPETMDSMPGMDHSPMAGMDHSQMAGMDHGSMAGMDHSNMAGMAPTTKAAASGPDPMDVAMMPGMLTPRQMVTLRQSNGETFDRLFLTGMIQHHSGALLMVKQLFASPGAGQDPQLFDFANDVDNTQLAEIDIMKGILRKVNP</sequence>
<dbReference type="PANTHER" id="PTHR36933">
    <property type="entry name" value="SLL0788 PROTEIN"/>
    <property type="match status" value="1"/>
</dbReference>
<name>A0A1H4RZS9_9BACT</name>